<proteinExistence type="predicted"/>
<name>A0A930DFL5_NEISI</name>
<dbReference type="Pfam" id="PF14341">
    <property type="entry name" value="PilX_N"/>
    <property type="match status" value="1"/>
</dbReference>
<comment type="caution">
    <text evidence="4">The sequence shown here is derived from an EMBL/GenBank/DDBJ whole genome shotgun (WGS) entry which is preliminary data.</text>
</comment>
<dbReference type="InterPro" id="IPR025746">
    <property type="entry name" value="PilX_N_dom"/>
</dbReference>
<sequence>MRRPITLNHPAKASAQKGFALFIVLMIMIVIALLVVTATQSYNTEQRISTNDADHKFATTLAEAALREGENRIYEIEDGDFPFTDDCISTSKTKTDKKKGLCKAAQINAGSYPTAAGVITVNGTSKVEAWVRECSKKKCIDENGEEYPGKNSGAKANPRFIIEYLSTNSTDNRTIYRVTAKAWGKNENTVVMLQSYVANE</sequence>
<gene>
    <name evidence="4" type="ORF">HXM80_00545</name>
</gene>
<keyword evidence="1" id="KW-0472">Membrane</keyword>
<reference evidence="4" key="1">
    <citation type="submission" date="2020-04" db="EMBL/GenBank/DDBJ databases">
        <title>Deep metagenomics examines the oral microbiome during advanced dental caries in children, revealing novel taxa and co-occurrences with host molecules.</title>
        <authorList>
            <person name="Baker J.L."/>
            <person name="Morton J.T."/>
            <person name="Dinis M."/>
            <person name="Alvarez R."/>
            <person name="Tran N.C."/>
            <person name="Knight R."/>
            <person name="Edlund A."/>
        </authorList>
    </citation>
    <scope>NUCLEOTIDE SEQUENCE</scope>
    <source>
        <strain evidence="4">JCVI_32_bin.62</strain>
    </source>
</reference>
<accession>A0A930DFL5</accession>
<feature type="domain" description="PilX/PilW C-terminal" evidence="2">
    <location>
        <begin position="125"/>
        <end position="198"/>
    </location>
</feature>
<keyword evidence="1" id="KW-0812">Transmembrane</keyword>
<evidence type="ECO:0000256" key="1">
    <source>
        <dbReference type="SAM" id="Phobius"/>
    </source>
</evidence>
<keyword evidence="1" id="KW-1133">Transmembrane helix</keyword>
<dbReference type="EMBL" id="JABZQQ010000001">
    <property type="protein sequence ID" value="MBF1264198.1"/>
    <property type="molecule type" value="Genomic_DNA"/>
</dbReference>
<dbReference type="Proteomes" id="UP000780345">
    <property type="component" value="Unassembled WGS sequence"/>
</dbReference>
<feature type="domain" description="Type 4 fimbrial biogenesis protein PilX N-terminal" evidence="3">
    <location>
        <begin position="17"/>
        <end position="67"/>
    </location>
</feature>
<evidence type="ECO:0000313" key="4">
    <source>
        <dbReference type="EMBL" id="MBF1264198.1"/>
    </source>
</evidence>
<organism evidence="4 5">
    <name type="scientific">Neisseria sicca</name>
    <dbReference type="NCBI Taxonomy" id="490"/>
    <lineage>
        <taxon>Bacteria</taxon>
        <taxon>Pseudomonadati</taxon>
        <taxon>Pseudomonadota</taxon>
        <taxon>Betaproteobacteria</taxon>
        <taxon>Neisseriales</taxon>
        <taxon>Neisseriaceae</taxon>
        <taxon>Neisseria</taxon>
    </lineage>
</organism>
<evidence type="ECO:0000259" key="3">
    <source>
        <dbReference type="Pfam" id="PF14341"/>
    </source>
</evidence>
<evidence type="ECO:0000259" key="2">
    <source>
        <dbReference type="Pfam" id="PF13681"/>
    </source>
</evidence>
<dbReference type="Pfam" id="PF13681">
    <property type="entry name" value="PilX"/>
    <property type="match status" value="1"/>
</dbReference>
<protein>
    <submittedName>
        <fullName evidence="4">Pilus assembly protein</fullName>
    </submittedName>
</protein>
<evidence type="ECO:0000313" key="5">
    <source>
        <dbReference type="Proteomes" id="UP000780345"/>
    </source>
</evidence>
<dbReference type="InterPro" id="IPR025205">
    <property type="entry name" value="PilX/PilW_C"/>
</dbReference>
<feature type="transmembrane region" description="Helical" evidence="1">
    <location>
        <begin position="20"/>
        <end position="39"/>
    </location>
</feature>
<dbReference type="AlphaFoldDB" id="A0A930DFL5"/>